<evidence type="ECO:0000256" key="3">
    <source>
        <dbReference type="ARBA" id="ARBA00008061"/>
    </source>
</evidence>
<dbReference type="FunFam" id="3.20.20.80:FF:000120">
    <property type="entry name" value="Alpha-amylase A"/>
    <property type="match status" value="1"/>
</dbReference>
<protein>
    <recommendedName>
        <fullName evidence="4">alpha-amylase</fullName>
        <ecNumber evidence="4">3.2.1.1</ecNumber>
    </recommendedName>
</protein>
<dbReference type="Gene3D" id="2.60.40.1180">
    <property type="entry name" value="Golgi alpha-mannosidase II"/>
    <property type="match status" value="1"/>
</dbReference>
<evidence type="ECO:0000256" key="4">
    <source>
        <dbReference type="ARBA" id="ARBA00012595"/>
    </source>
</evidence>
<evidence type="ECO:0000256" key="7">
    <source>
        <dbReference type="ARBA" id="ARBA00022801"/>
    </source>
</evidence>
<evidence type="ECO:0000256" key="12">
    <source>
        <dbReference type="ARBA" id="ARBA00023295"/>
    </source>
</evidence>
<dbReference type="Pfam" id="PF00128">
    <property type="entry name" value="Alpha-amylase"/>
    <property type="match status" value="1"/>
</dbReference>
<dbReference type="PIRSF" id="PIRSF001024">
    <property type="entry name" value="Alph-amyl_fung"/>
    <property type="match status" value="1"/>
</dbReference>
<dbReference type="GO" id="GO:0016052">
    <property type="term" value="P:carbohydrate catabolic process"/>
    <property type="evidence" value="ECO:0007669"/>
    <property type="project" value="InterPro"/>
</dbReference>
<evidence type="ECO:0000256" key="17">
    <source>
        <dbReference type="SAM" id="SignalP"/>
    </source>
</evidence>
<dbReference type="InterPro" id="IPR017853">
    <property type="entry name" value="GH"/>
</dbReference>
<dbReference type="InterPro" id="IPR006047">
    <property type="entry name" value="GH13_cat_dom"/>
</dbReference>
<dbReference type="Gene3D" id="3.20.20.80">
    <property type="entry name" value="Glycosidases"/>
    <property type="match status" value="1"/>
</dbReference>
<keyword evidence="11" id="KW-0119">Carbohydrate metabolism</keyword>
<organism evidence="19 20">
    <name type="scientific">Zopfia rhizophila CBS 207.26</name>
    <dbReference type="NCBI Taxonomy" id="1314779"/>
    <lineage>
        <taxon>Eukaryota</taxon>
        <taxon>Fungi</taxon>
        <taxon>Dikarya</taxon>
        <taxon>Ascomycota</taxon>
        <taxon>Pezizomycotina</taxon>
        <taxon>Dothideomycetes</taxon>
        <taxon>Dothideomycetes incertae sedis</taxon>
        <taxon>Zopfiaceae</taxon>
        <taxon>Zopfia</taxon>
    </lineage>
</organism>
<evidence type="ECO:0000256" key="15">
    <source>
        <dbReference type="PIRSR" id="PIRSR001024-4"/>
    </source>
</evidence>
<dbReference type="EMBL" id="ML994671">
    <property type="protein sequence ID" value="KAF2178970.1"/>
    <property type="molecule type" value="Genomic_DNA"/>
</dbReference>
<feature type="chain" id="PRO_5025608509" description="alpha-amylase" evidence="17">
    <location>
        <begin position="19"/>
        <end position="538"/>
    </location>
</feature>
<dbReference type="GO" id="GO:0004556">
    <property type="term" value="F:alpha-amylase activity"/>
    <property type="evidence" value="ECO:0007669"/>
    <property type="project" value="UniProtKB-EC"/>
</dbReference>
<feature type="binding site" evidence="16">
    <location>
        <position position="364"/>
    </location>
    <ligand>
        <name>substrate</name>
    </ligand>
</feature>
<dbReference type="InterPro" id="IPR013780">
    <property type="entry name" value="Glyco_hydro_b"/>
</dbReference>
<dbReference type="OrthoDB" id="204980at2759"/>
<comment type="similarity">
    <text evidence="3">Belongs to the glycosyl hydrolase 13 family.</text>
</comment>
<keyword evidence="20" id="KW-1185">Reference proteome</keyword>
<dbReference type="SUPFAM" id="SSF51011">
    <property type="entry name" value="Glycosyl hydrolase domain"/>
    <property type="match status" value="1"/>
</dbReference>
<dbReference type="CDD" id="cd11319">
    <property type="entry name" value="AmyAc_euk_AmyA"/>
    <property type="match status" value="1"/>
</dbReference>
<dbReference type="AlphaFoldDB" id="A0A6A6DLZ8"/>
<dbReference type="InterPro" id="IPR015340">
    <property type="entry name" value="A_amylase_C_dom"/>
</dbReference>
<dbReference type="GO" id="GO:0005509">
    <property type="term" value="F:calcium ion binding"/>
    <property type="evidence" value="ECO:0007669"/>
    <property type="project" value="InterPro"/>
</dbReference>
<gene>
    <name evidence="19" type="ORF">K469DRAFT_597956</name>
</gene>
<dbReference type="PANTHER" id="PTHR10357:SF215">
    <property type="entry name" value="ALPHA-AMYLASE 1"/>
    <property type="match status" value="1"/>
</dbReference>
<evidence type="ECO:0000313" key="19">
    <source>
        <dbReference type="EMBL" id="KAF2178970.1"/>
    </source>
</evidence>
<evidence type="ECO:0000256" key="11">
    <source>
        <dbReference type="ARBA" id="ARBA00023277"/>
    </source>
</evidence>
<evidence type="ECO:0000256" key="6">
    <source>
        <dbReference type="ARBA" id="ARBA00022729"/>
    </source>
</evidence>
<evidence type="ECO:0000256" key="14">
    <source>
        <dbReference type="PIRSR" id="PIRSR001024-2"/>
    </source>
</evidence>
<dbReference type="EC" id="3.2.1.1" evidence="4"/>
<feature type="binding site" evidence="16">
    <location>
        <position position="254"/>
    </location>
    <ligand>
        <name>substrate</name>
    </ligand>
</feature>
<keyword evidence="9 15" id="KW-1015">Disulfide bond</keyword>
<evidence type="ECO:0000259" key="18">
    <source>
        <dbReference type="SMART" id="SM00642"/>
    </source>
</evidence>
<evidence type="ECO:0000256" key="2">
    <source>
        <dbReference type="ARBA" id="ARBA00001913"/>
    </source>
</evidence>
<feature type="active site" description="Proton donor" evidence="13">
    <location>
        <position position="250"/>
    </location>
</feature>
<reference evidence="19" key="1">
    <citation type="journal article" date="2020" name="Stud. Mycol.">
        <title>101 Dothideomycetes genomes: a test case for predicting lifestyles and emergence of pathogens.</title>
        <authorList>
            <person name="Haridas S."/>
            <person name="Albert R."/>
            <person name="Binder M."/>
            <person name="Bloem J."/>
            <person name="Labutti K."/>
            <person name="Salamov A."/>
            <person name="Andreopoulos B."/>
            <person name="Baker S."/>
            <person name="Barry K."/>
            <person name="Bills G."/>
            <person name="Bluhm B."/>
            <person name="Cannon C."/>
            <person name="Castanera R."/>
            <person name="Culley D."/>
            <person name="Daum C."/>
            <person name="Ezra D."/>
            <person name="Gonzalez J."/>
            <person name="Henrissat B."/>
            <person name="Kuo A."/>
            <person name="Liang C."/>
            <person name="Lipzen A."/>
            <person name="Lutzoni F."/>
            <person name="Magnuson J."/>
            <person name="Mondo S."/>
            <person name="Nolan M."/>
            <person name="Ohm R."/>
            <person name="Pangilinan J."/>
            <person name="Park H.-J."/>
            <person name="Ramirez L."/>
            <person name="Alfaro M."/>
            <person name="Sun H."/>
            <person name="Tritt A."/>
            <person name="Yoshinaga Y."/>
            <person name="Zwiers L.-H."/>
            <person name="Turgeon B."/>
            <person name="Goodwin S."/>
            <person name="Spatafora J."/>
            <person name="Crous P."/>
            <person name="Grigoriev I."/>
        </authorList>
    </citation>
    <scope>NUCLEOTIDE SEQUENCE</scope>
    <source>
        <strain evidence="19">CBS 207.26</strain>
    </source>
</reference>
<proteinExistence type="inferred from homology"/>
<evidence type="ECO:0000256" key="10">
    <source>
        <dbReference type="ARBA" id="ARBA00023180"/>
    </source>
</evidence>
<keyword evidence="10" id="KW-0325">Glycoprotein</keyword>
<accession>A0A6A6DLZ8</accession>
<keyword evidence="6 17" id="KW-0732">Signal</keyword>
<keyword evidence="7 19" id="KW-0378">Hydrolase</keyword>
<evidence type="ECO:0000256" key="9">
    <source>
        <dbReference type="ARBA" id="ARBA00023157"/>
    </source>
</evidence>
<feature type="disulfide bond" evidence="15">
    <location>
        <begin position="460"/>
        <end position="495"/>
    </location>
</feature>
<dbReference type="InterPro" id="IPR013777">
    <property type="entry name" value="A-amylase-like"/>
</dbReference>
<keyword evidence="12" id="KW-0326">Glycosidase</keyword>
<dbReference type="PANTHER" id="PTHR10357">
    <property type="entry name" value="ALPHA-AMYLASE FAMILY MEMBER"/>
    <property type="match status" value="1"/>
</dbReference>
<comment type="cofactor">
    <cofactor evidence="2">
        <name>Ca(2+)</name>
        <dbReference type="ChEBI" id="CHEBI:29108"/>
    </cofactor>
</comment>
<comment type="catalytic activity">
    <reaction evidence="1">
        <text>Endohydrolysis of (1-&gt;4)-alpha-D-glucosidic linkages in polysaccharides containing three or more (1-&gt;4)-alpha-linked D-glucose units.</text>
        <dbReference type="EC" id="3.2.1.1"/>
    </reaction>
</comment>
<evidence type="ECO:0000256" key="8">
    <source>
        <dbReference type="ARBA" id="ARBA00022837"/>
    </source>
</evidence>
<feature type="binding site" evidence="16">
    <location>
        <position position="224"/>
    </location>
    <ligand>
        <name>substrate</name>
    </ligand>
</feature>
<feature type="binding site" evidence="16">
    <location>
        <position position="317"/>
    </location>
    <ligand>
        <name>substrate</name>
    </ligand>
</feature>
<evidence type="ECO:0000256" key="13">
    <source>
        <dbReference type="PIRSR" id="PIRSR001024-1"/>
    </source>
</evidence>
<feature type="disulfide bond" evidence="15">
    <location>
        <begin position="48"/>
        <end position="56"/>
    </location>
</feature>
<evidence type="ECO:0000256" key="1">
    <source>
        <dbReference type="ARBA" id="ARBA00000548"/>
    </source>
</evidence>
<feature type="domain" description="Glycosyl hydrolase family 13 catalytic" evidence="18">
    <location>
        <begin position="31"/>
        <end position="389"/>
    </location>
</feature>
<feature type="active site" description="Nucleophile" evidence="13">
    <location>
        <position position="226"/>
    </location>
</feature>
<feature type="site" description="Transition state stabilizer" evidence="14">
    <location>
        <position position="317"/>
    </location>
</feature>
<dbReference type="SMART" id="SM00642">
    <property type="entry name" value="Aamy"/>
    <property type="match status" value="1"/>
</dbReference>
<feature type="disulfide bond" evidence="15">
    <location>
        <begin position="260"/>
        <end position="303"/>
    </location>
</feature>
<evidence type="ECO:0000313" key="20">
    <source>
        <dbReference type="Proteomes" id="UP000800200"/>
    </source>
</evidence>
<sequence length="538" mass="59742">MQLLPFLALLANAYYALTATPNEWRSRSIYQVVTDRFGRSDGSTTASCNPGLGKYCGGSWNGLVDKLDYIKGMGFSAVWISPVTYQEQEVTADLASYHGYWQQDLYRLNDAFGSEDDLKALAQALHDRDMYLMLDVVVNHFAWPGNGTTVDYSNLNPFNKEEYFHPFHLLSDLDANNKTDAEIGWLGDDVLSLPDVKTEDPQVASMYYSWIESLVSNYSADGVRIDTVLNVNADFFPGFNKAAGVFCTGEVFNGDPASSCPIQEDLDSILNFPIYFYLTSAFNSTSGNITALVDQMQDVKNICRDIHTLTTFSENHDFPRFASYTKDMSLASNIITYNILADGIPIIYYGQEQHLDGSFNPVNREALWLTKYDTDATLYKLISSLNQIRTHAYENDGRYATYVGFTIYHDDHIMAMRKGFDGSQVITVLTNEGEGADSHTLNLKNTGFSAGEKVMEVLTCKEQTAQNDGTINVAMKDGQPNIFYPSKALSGSKICQPGSPPSGSGKDNAAMSSRKVFGDSSILAFVGVLSLWITLLYW</sequence>
<evidence type="ECO:0000256" key="16">
    <source>
        <dbReference type="PIRSR" id="PIRSR001024-5"/>
    </source>
</evidence>
<evidence type="ECO:0000256" key="5">
    <source>
        <dbReference type="ARBA" id="ARBA00022723"/>
    </source>
</evidence>
<feature type="signal peptide" evidence="17">
    <location>
        <begin position="1"/>
        <end position="18"/>
    </location>
</feature>
<dbReference type="Proteomes" id="UP000800200">
    <property type="component" value="Unassembled WGS sequence"/>
</dbReference>
<keyword evidence="8" id="KW-0106">Calcium</keyword>
<dbReference type="SUPFAM" id="SSF51445">
    <property type="entry name" value="(Trans)glycosidases"/>
    <property type="match status" value="1"/>
</dbReference>
<feature type="binding site" evidence="16">
    <location>
        <position position="140"/>
    </location>
    <ligand>
        <name>substrate</name>
    </ligand>
</feature>
<dbReference type="Pfam" id="PF09260">
    <property type="entry name" value="A_amylase_dom_C"/>
    <property type="match status" value="1"/>
</dbReference>
<keyword evidence="5" id="KW-0479">Metal-binding</keyword>
<feature type="binding site" evidence="16">
    <location>
        <position position="101"/>
    </location>
    <ligand>
        <name>substrate</name>
    </ligand>
</feature>
<name>A0A6A6DLZ8_9PEZI</name>